<reference evidence="2 3" key="1">
    <citation type="submission" date="2018-12" db="EMBL/GenBank/DDBJ databases">
        <title>Mangrovimonas spongiae sp. nov., a novel member of the genus Mangrovimonas isolated from marine sponge.</title>
        <authorList>
            <person name="Zhuang L."/>
            <person name="Luo L."/>
        </authorList>
    </citation>
    <scope>NUCLEOTIDE SEQUENCE [LARGE SCALE GENOMIC DNA]</scope>
    <source>
        <strain evidence="2 3">HN-E26</strain>
    </source>
</reference>
<dbReference type="OrthoDB" id="979995at2"/>
<evidence type="ECO:0000313" key="3">
    <source>
        <dbReference type="Proteomes" id="UP000270620"/>
    </source>
</evidence>
<name>A0A428K5Y3_9FLAO</name>
<dbReference type="Proteomes" id="UP000270620">
    <property type="component" value="Unassembled WGS sequence"/>
</dbReference>
<dbReference type="EMBL" id="RWBG01000001">
    <property type="protein sequence ID" value="RSK41827.1"/>
    <property type="molecule type" value="Genomic_DNA"/>
</dbReference>
<evidence type="ECO:0000313" key="2">
    <source>
        <dbReference type="EMBL" id="RSK41827.1"/>
    </source>
</evidence>
<sequence length="119" mass="13432">MKRSHIVLIIVFFCVGFFGFIFIKSLFVDDAITADSCITEREMITKISKGTSNDIVFEAASGDKYYINRGLEHGLNLDSLNAKVLNKTVTLHLAKLWLGTSEHIAQLQVDNKIIYTEFD</sequence>
<dbReference type="AlphaFoldDB" id="A0A428K5Y3"/>
<evidence type="ECO:0000256" key="1">
    <source>
        <dbReference type="SAM" id="Phobius"/>
    </source>
</evidence>
<proteinExistence type="predicted"/>
<protein>
    <submittedName>
        <fullName evidence="2">Uncharacterized protein</fullName>
    </submittedName>
</protein>
<dbReference type="RefSeq" id="WP_125466819.1">
    <property type="nucleotide sequence ID" value="NZ_RWBG01000001.1"/>
</dbReference>
<organism evidence="2 3">
    <name type="scientific">Mangrovimonas spongiae</name>
    <dbReference type="NCBI Taxonomy" id="2494697"/>
    <lineage>
        <taxon>Bacteria</taxon>
        <taxon>Pseudomonadati</taxon>
        <taxon>Bacteroidota</taxon>
        <taxon>Flavobacteriia</taxon>
        <taxon>Flavobacteriales</taxon>
        <taxon>Flavobacteriaceae</taxon>
        <taxon>Mangrovimonas</taxon>
    </lineage>
</organism>
<keyword evidence="3" id="KW-1185">Reference proteome</keyword>
<keyword evidence="1" id="KW-0472">Membrane</keyword>
<feature type="transmembrane region" description="Helical" evidence="1">
    <location>
        <begin position="7"/>
        <end position="27"/>
    </location>
</feature>
<comment type="caution">
    <text evidence="2">The sequence shown here is derived from an EMBL/GenBank/DDBJ whole genome shotgun (WGS) entry which is preliminary data.</text>
</comment>
<keyword evidence="1" id="KW-1133">Transmembrane helix</keyword>
<accession>A0A428K5Y3</accession>
<keyword evidence="1" id="KW-0812">Transmembrane</keyword>
<gene>
    <name evidence="2" type="ORF">EJA19_02795</name>
</gene>